<dbReference type="InterPro" id="IPR051531">
    <property type="entry name" value="N-acetyltransferase"/>
</dbReference>
<dbReference type="SUPFAM" id="SSF55729">
    <property type="entry name" value="Acyl-CoA N-acyltransferases (Nat)"/>
    <property type="match status" value="1"/>
</dbReference>
<dbReference type="Pfam" id="PF13302">
    <property type="entry name" value="Acetyltransf_3"/>
    <property type="match status" value="1"/>
</dbReference>
<reference evidence="2" key="1">
    <citation type="journal article" date="2021" name="PeerJ">
        <title>Extensive microbial diversity within the chicken gut microbiome revealed by metagenomics and culture.</title>
        <authorList>
            <person name="Gilroy R."/>
            <person name="Ravi A."/>
            <person name="Getino M."/>
            <person name="Pursley I."/>
            <person name="Horton D.L."/>
            <person name="Alikhan N.F."/>
            <person name="Baker D."/>
            <person name="Gharbi K."/>
            <person name="Hall N."/>
            <person name="Watson M."/>
            <person name="Adriaenssens E.M."/>
            <person name="Foster-Nyarko E."/>
            <person name="Jarju S."/>
            <person name="Secka A."/>
            <person name="Antonio M."/>
            <person name="Oren A."/>
            <person name="Chaudhuri R.R."/>
            <person name="La Ragione R."/>
            <person name="Hildebrand F."/>
            <person name="Pallen M.J."/>
        </authorList>
    </citation>
    <scope>NUCLEOTIDE SEQUENCE</scope>
    <source>
        <strain evidence="2">CHK183-1962</strain>
    </source>
</reference>
<comment type="caution">
    <text evidence="2">The sequence shown here is derived from an EMBL/GenBank/DDBJ whole genome shotgun (WGS) entry which is preliminary data.</text>
</comment>
<dbReference type="PROSITE" id="PS51186">
    <property type="entry name" value="GNAT"/>
    <property type="match status" value="1"/>
</dbReference>
<dbReference type="Gene3D" id="3.40.630.30">
    <property type="match status" value="1"/>
</dbReference>
<dbReference type="GO" id="GO:0016747">
    <property type="term" value="F:acyltransferase activity, transferring groups other than amino-acyl groups"/>
    <property type="evidence" value="ECO:0007669"/>
    <property type="project" value="InterPro"/>
</dbReference>
<dbReference type="PANTHER" id="PTHR43792">
    <property type="entry name" value="GNAT FAMILY, PUTATIVE (AFU_ORTHOLOGUE AFUA_3G00765)-RELATED-RELATED"/>
    <property type="match status" value="1"/>
</dbReference>
<dbReference type="AlphaFoldDB" id="A0A9D2BJX9"/>
<dbReference type="EMBL" id="DXEK01000166">
    <property type="protein sequence ID" value="HIX77954.1"/>
    <property type="molecule type" value="Genomic_DNA"/>
</dbReference>
<accession>A0A9D2BJX9</accession>
<dbReference type="InterPro" id="IPR016181">
    <property type="entry name" value="Acyl_CoA_acyltransferase"/>
</dbReference>
<dbReference type="InterPro" id="IPR000182">
    <property type="entry name" value="GNAT_dom"/>
</dbReference>
<protein>
    <submittedName>
        <fullName evidence="2">GNAT family N-acetyltransferase</fullName>
    </submittedName>
</protein>
<reference evidence="2" key="2">
    <citation type="submission" date="2021-04" db="EMBL/GenBank/DDBJ databases">
        <authorList>
            <person name="Gilroy R."/>
        </authorList>
    </citation>
    <scope>NUCLEOTIDE SEQUENCE</scope>
    <source>
        <strain evidence="2">CHK183-1962</strain>
    </source>
</reference>
<name>A0A9D2BJX9_9FIRM</name>
<gene>
    <name evidence="2" type="ORF">H9734_10220</name>
</gene>
<evidence type="ECO:0000259" key="1">
    <source>
        <dbReference type="PROSITE" id="PS51186"/>
    </source>
</evidence>
<proteinExistence type="predicted"/>
<evidence type="ECO:0000313" key="3">
    <source>
        <dbReference type="Proteomes" id="UP000886890"/>
    </source>
</evidence>
<dbReference type="PANTHER" id="PTHR43792:SF1">
    <property type="entry name" value="N-ACETYLTRANSFERASE DOMAIN-CONTAINING PROTEIN"/>
    <property type="match status" value="1"/>
</dbReference>
<dbReference type="Proteomes" id="UP000886890">
    <property type="component" value="Unassembled WGS sequence"/>
</dbReference>
<sequence>MEHKGTVGLVTERLLLRRFEFDDAPAMYRNWAGDEEVTKFLTWPTHKSEETSERVLREWIRKYDQPDFYNWAIVWKETGEPVGNISVVSMNEKAEQVHMGYCISRSLWHQGVTSEALKETIRFLFEEVQAGCVSARHDTRNPNSGKVMEKCGMKYEGTLRHSDWNNQGICDASHYSILREEYEAMKKEAG</sequence>
<feature type="domain" description="N-acetyltransferase" evidence="1">
    <location>
        <begin position="14"/>
        <end position="180"/>
    </location>
</feature>
<organism evidence="2 3">
    <name type="scientific">Candidatus Fusicatenibacter merdavium</name>
    <dbReference type="NCBI Taxonomy" id="2838600"/>
    <lineage>
        <taxon>Bacteria</taxon>
        <taxon>Bacillati</taxon>
        <taxon>Bacillota</taxon>
        <taxon>Clostridia</taxon>
        <taxon>Lachnospirales</taxon>
        <taxon>Lachnospiraceae</taxon>
        <taxon>Fusicatenibacter</taxon>
    </lineage>
</organism>
<evidence type="ECO:0000313" key="2">
    <source>
        <dbReference type="EMBL" id="HIX77954.1"/>
    </source>
</evidence>